<dbReference type="InterPro" id="IPR051531">
    <property type="entry name" value="N-acetyltransferase"/>
</dbReference>
<reference evidence="3" key="1">
    <citation type="submission" date="2018-07" db="EMBL/GenBank/DDBJ databases">
        <authorList>
            <person name="Safronova V.I."/>
            <person name="Chirak E.R."/>
            <person name="Sazanova A.L."/>
        </authorList>
    </citation>
    <scope>NUCLEOTIDE SEQUENCE [LARGE SCALE GENOMIC DNA]</scope>
    <source>
        <strain evidence="3">RCAM04685</strain>
    </source>
</reference>
<sequence>MQPTIQPVLETERLILRPRTVADLEPTAAMNADPEVMRFIAPVGDPMMGVAGLAERSFSHVAQGLGYWSVGRRDGSDDFLGYVGLLPQRDGRREVELSYRFERRHWGRGYAFEAVRSLLGHAFGGLALPEIVILTHPLNGASLRLAARLGFGREVDRPSWMMGDPQFSCAFCRLTQAAWTARSAASAGARSD</sequence>
<name>A0A370L349_9HYPH</name>
<keyword evidence="3" id="KW-1185">Reference proteome</keyword>
<dbReference type="RefSeq" id="WP_114830464.1">
    <property type="nucleotide sequence ID" value="NZ_QQTO01000012.1"/>
</dbReference>
<keyword evidence="2" id="KW-0808">Transferase</keyword>
<dbReference type="OrthoDB" id="6293260at2"/>
<dbReference type="Pfam" id="PF13302">
    <property type="entry name" value="Acetyltransf_3"/>
    <property type="match status" value="1"/>
</dbReference>
<feature type="domain" description="N-acetyltransferase" evidence="1">
    <location>
        <begin position="14"/>
        <end position="179"/>
    </location>
</feature>
<comment type="caution">
    <text evidence="2">The sequence shown here is derived from an EMBL/GenBank/DDBJ whole genome shotgun (WGS) entry which is preliminary data.</text>
</comment>
<dbReference type="SUPFAM" id="SSF55729">
    <property type="entry name" value="Acyl-CoA N-acyltransferases (Nat)"/>
    <property type="match status" value="1"/>
</dbReference>
<evidence type="ECO:0000313" key="3">
    <source>
        <dbReference type="Proteomes" id="UP000255207"/>
    </source>
</evidence>
<dbReference type="AlphaFoldDB" id="A0A370L349"/>
<proteinExistence type="predicted"/>
<dbReference type="InterPro" id="IPR000182">
    <property type="entry name" value="GNAT_dom"/>
</dbReference>
<dbReference type="PANTHER" id="PTHR43792">
    <property type="entry name" value="GNAT FAMILY, PUTATIVE (AFU_ORTHOLOGUE AFUA_3G00765)-RELATED-RELATED"/>
    <property type="match status" value="1"/>
</dbReference>
<dbReference type="Proteomes" id="UP000255207">
    <property type="component" value="Unassembled WGS sequence"/>
</dbReference>
<dbReference type="PANTHER" id="PTHR43792:SF1">
    <property type="entry name" value="N-ACETYLTRANSFERASE DOMAIN-CONTAINING PROTEIN"/>
    <property type="match status" value="1"/>
</dbReference>
<dbReference type="Gene3D" id="3.40.630.30">
    <property type="match status" value="1"/>
</dbReference>
<evidence type="ECO:0000259" key="1">
    <source>
        <dbReference type="PROSITE" id="PS51186"/>
    </source>
</evidence>
<organism evidence="2 3">
    <name type="scientific">Bosea caraganae</name>
    <dbReference type="NCBI Taxonomy" id="2763117"/>
    <lineage>
        <taxon>Bacteria</taxon>
        <taxon>Pseudomonadati</taxon>
        <taxon>Pseudomonadota</taxon>
        <taxon>Alphaproteobacteria</taxon>
        <taxon>Hyphomicrobiales</taxon>
        <taxon>Boseaceae</taxon>
        <taxon>Bosea</taxon>
    </lineage>
</organism>
<dbReference type="PROSITE" id="PS51186">
    <property type="entry name" value="GNAT"/>
    <property type="match status" value="1"/>
</dbReference>
<dbReference type="EMBL" id="QQTP01000009">
    <property type="protein sequence ID" value="RDJ22854.1"/>
    <property type="molecule type" value="Genomic_DNA"/>
</dbReference>
<protein>
    <submittedName>
        <fullName evidence="2">N-acetyltransferase</fullName>
    </submittedName>
</protein>
<accession>A0A370L349</accession>
<evidence type="ECO:0000313" key="2">
    <source>
        <dbReference type="EMBL" id="RDJ22854.1"/>
    </source>
</evidence>
<gene>
    <name evidence="2" type="ORF">DWE98_16900</name>
</gene>
<dbReference type="InterPro" id="IPR016181">
    <property type="entry name" value="Acyl_CoA_acyltransferase"/>
</dbReference>
<dbReference type="GO" id="GO:0016747">
    <property type="term" value="F:acyltransferase activity, transferring groups other than amino-acyl groups"/>
    <property type="evidence" value="ECO:0007669"/>
    <property type="project" value="InterPro"/>
</dbReference>